<dbReference type="EMBL" id="BARU01032238">
    <property type="protein sequence ID" value="GAH68774.1"/>
    <property type="molecule type" value="Genomic_DNA"/>
</dbReference>
<gene>
    <name evidence="1" type="ORF">S03H2_50868</name>
</gene>
<accession>X1IRP4</accession>
<reference evidence="1" key="1">
    <citation type="journal article" date="2014" name="Front. Microbiol.">
        <title>High frequency of phylogenetically diverse reductive dehalogenase-homologous genes in deep subseafloor sedimentary metagenomes.</title>
        <authorList>
            <person name="Kawai M."/>
            <person name="Futagami T."/>
            <person name="Toyoda A."/>
            <person name="Takaki Y."/>
            <person name="Nishi S."/>
            <person name="Hori S."/>
            <person name="Arai W."/>
            <person name="Tsubouchi T."/>
            <person name="Morono Y."/>
            <person name="Uchiyama I."/>
            <person name="Ito T."/>
            <person name="Fujiyama A."/>
            <person name="Inagaki F."/>
            <person name="Takami H."/>
        </authorList>
    </citation>
    <scope>NUCLEOTIDE SEQUENCE</scope>
    <source>
        <strain evidence="1">Expedition CK06-06</strain>
    </source>
</reference>
<proteinExistence type="predicted"/>
<comment type="caution">
    <text evidence="1">The sequence shown here is derived from an EMBL/GenBank/DDBJ whole genome shotgun (WGS) entry which is preliminary data.</text>
</comment>
<evidence type="ECO:0000313" key="1">
    <source>
        <dbReference type="EMBL" id="GAH68774.1"/>
    </source>
</evidence>
<organism evidence="1">
    <name type="scientific">marine sediment metagenome</name>
    <dbReference type="NCBI Taxonomy" id="412755"/>
    <lineage>
        <taxon>unclassified sequences</taxon>
        <taxon>metagenomes</taxon>
        <taxon>ecological metagenomes</taxon>
    </lineage>
</organism>
<dbReference type="AlphaFoldDB" id="X1IRP4"/>
<protein>
    <submittedName>
        <fullName evidence="1">Uncharacterized protein</fullName>
    </submittedName>
</protein>
<name>X1IRP4_9ZZZZ</name>
<sequence length="92" mass="9543">VNRIVTTLLDGRTVAKGVTVHNCLVATIYVTVTIPNLNFIEEILNVQVHSSDAAYGCPIVGTKHISGNTVGITICSLNAGVTAIIEAIAIGV</sequence>
<feature type="non-terminal residue" evidence="1">
    <location>
        <position position="1"/>
    </location>
</feature>